<evidence type="ECO:0000313" key="2">
    <source>
        <dbReference type="EMBL" id="CAD7205830.1"/>
    </source>
</evidence>
<dbReference type="EMBL" id="OA577058">
    <property type="protein sequence ID" value="CAD7205830.1"/>
    <property type="molecule type" value="Genomic_DNA"/>
</dbReference>
<gene>
    <name evidence="2" type="ORF">TDIB3V08_LOCUS11980</name>
</gene>
<accession>A0A7R8ZDV0</accession>
<protein>
    <submittedName>
        <fullName evidence="2">Uncharacterized protein</fullName>
    </submittedName>
</protein>
<name>A0A7R8ZDV0_TIMDO</name>
<reference evidence="2" key="1">
    <citation type="submission" date="2020-11" db="EMBL/GenBank/DDBJ databases">
        <authorList>
            <person name="Tran Van P."/>
        </authorList>
    </citation>
    <scope>NUCLEOTIDE SEQUENCE</scope>
</reference>
<feature type="region of interest" description="Disordered" evidence="1">
    <location>
        <begin position="111"/>
        <end position="166"/>
    </location>
</feature>
<dbReference type="AlphaFoldDB" id="A0A7R8ZDV0"/>
<sequence length="166" mass="18837">MWRTSGSFKLQCLGFNSSLYKQVNFVRMTECDTDISYFSHKLKMCGLSHFKAESNNTNLLVDKLLKSFLQEKGVSACTKINIASFLELEARNLLFTVSDIELTYSTFKGTVPGDHSEHESRKLHPLSRQTEPHGSKWTHQVTPPLPSPLSNPRTAVKTSHHHPKHL</sequence>
<organism evidence="2">
    <name type="scientific">Timema douglasi</name>
    <name type="common">Walking stick</name>
    <dbReference type="NCBI Taxonomy" id="61478"/>
    <lineage>
        <taxon>Eukaryota</taxon>
        <taxon>Metazoa</taxon>
        <taxon>Ecdysozoa</taxon>
        <taxon>Arthropoda</taxon>
        <taxon>Hexapoda</taxon>
        <taxon>Insecta</taxon>
        <taxon>Pterygota</taxon>
        <taxon>Neoptera</taxon>
        <taxon>Polyneoptera</taxon>
        <taxon>Phasmatodea</taxon>
        <taxon>Timematodea</taxon>
        <taxon>Timematoidea</taxon>
        <taxon>Timematidae</taxon>
        <taxon>Timema</taxon>
    </lineage>
</organism>
<evidence type="ECO:0000256" key="1">
    <source>
        <dbReference type="SAM" id="MobiDB-lite"/>
    </source>
</evidence>
<proteinExistence type="predicted"/>